<keyword evidence="1" id="KW-0175">Coiled coil</keyword>
<reference evidence="3" key="1">
    <citation type="submission" date="2013-04" db="EMBL/GenBank/DDBJ databases">
        <title>The Genome Sequence of Fonticula alba ATCC 38817.</title>
        <authorList>
            <consortium name="The Broad Institute Genomics Platform"/>
            <person name="Russ C."/>
            <person name="Cuomo C."/>
            <person name="Burger G."/>
            <person name="Gray M.W."/>
            <person name="Holland P.W.H."/>
            <person name="King N."/>
            <person name="Lang F.B.F."/>
            <person name="Roger A.J."/>
            <person name="Ruiz-Trillo I."/>
            <person name="Brown M."/>
            <person name="Walker B."/>
            <person name="Young S."/>
            <person name="Zeng Q."/>
            <person name="Gargeya S."/>
            <person name="Fitzgerald M."/>
            <person name="Haas B."/>
            <person name="Abouelleil A."/>
            <person name="Allen A.W."/>
            <person name="Alvarado L."/>
            <person name="Arachchi H.M."/>
            <person name="Berlin A.M."/>
            <person name="Chapman S.B."/>
            <person name="Gainer-Dewar J."/>
            <person name="Goldberg J."/>
            <person name="Griggs A."/>
            <person name="Gujja S."/>
            <person name="Hansen M."/>
            <person name="Howarth C."/>
            <person name="Imamovic A."/>
            <person name="Ireland A."/>
            <person name="Larimer J."/>
            <person name="McCowan C."/>
            <person name="Murphy C."/>
            <person name="Pearson M."/>
            <person name="Poon T.W."/>
            <person name="Priest M."/>
            <person name="Roberts A."/>
            <person name="Saif S."/>
            <person name="Shea T."/>
            <person name="Sisk P."/>
            <person name="Sykes S."/>
            <person name="Wortman J."/>
            <person name="Nusbaum C."/>
            <person name="Birren B."/>
        </authorList>
    </citation>
    <scope>NUCLEOTIDE SEQUENCE [LARGE SCALE GENOMIC DNA]</scope>
    <source>
        <strain evidence="3">ATCC 38817</strain>
    </source>
</reference>
<feature type="compositionally biased region" description="Low complexity" evidence="2">
    <location>
        <begin position="661"/>
        <end position="676"/>
    </location>
</feature>
<feature type="region of interest" description="Disordered" evidence="2">
    <location>
        <begin position="23"/>
        <end position="236"/>
    </location>
</feature>
<protein>
    <submittedName>
        <fullName evidence="3">Uncharacterized protein</fullName>
    </submittedName>
</protein>
<name>A0A058ZFT2_FONAL</name>
<gene>
    <name evidence="3" type="ORF">H696_01727</name>
</gene>
<feature type="coiled-coil region" evidence="1">
    <location>
        <begin position="247"/>
        <end position="340"/>
    </location>
</feature>
<feature type="compositionally biased region" description="Gly residues" evidence="2">
    <location>
        <begin position="909"/>
        <end position="919"/>
    </location>
</feature>
<dbReference type="OMA" id="RELRWYQ"/>
<evidence type="ECO:0000313" key="3">
    <source>
        <dbReference type="EMBL" id="KCV72332.1"/>
    </source>
</evidence>
<feature type="region of interest" description="Disordered" evidence="2">
    <location>
        <begin position="786"/>
        <end position="816"/>
    </location>
</feature>
<proteinExistence type="predicted"/>
<feature type="compositionally biased region" description="Low complexity" evidence="2">
    <location>
        <begin position="704"/>
        <end position="714"/>
    </location>
</feature>
<feature type="compositionally biased region" description="Acidic residues" evidence="2">
    <location>
        <begin position="173"/>
        <end position="183"/>
    </location>
</feature>
<dbReference type="Proteomes" id="UP000030693">
    <property type="component" value="Unassembled WGS sequence"/>
</dbReference>
<feature type="coiled-coil region" evidence="1">
    <location>
        <begin position="859"/>
        <end position="893"/>
    </location>
</feature>
<evidence type="ECO:0000256" key="1">
    <source>
        <dbReference type="SAM" id="Coils"/>
    </source>
</evidence>
<dbReference type="GeneID" id="20526452"/>
<feature type="compositionally biased region" description="Low complexity" evidence="2">
    <location>
        <begin position="109"/>
        <end position="128"/>
    </location>
</feature>
<keyword evidence="4" id="KW-1185">Reference proteome</keyword>
<dbReference type="EMBL" id="KB932202">
    <property type="protein sequence ID" value="KCV72332.1"/>
    <property type="molecule type" value="Genomic_DNA"/>
</dbReference>
<feature type="compositionally biased region" description="Low complexity" evidence="2">
    <location>
        <begin position="60"/>
        <end position="99"/>
    </location>
</feature>
<accession>A0A058ZFT2</accession>
<organism evidence="3">
    <name type="scientific">Fonticula alba</name>
    <name type="common">Slime mold</name>
    <dbReference type="NCBI Taxonomy" id="691883"/>
    <lineage>
        <taxon>Eukaryota</taxon>
        <taxon>Rotosphaerida</taxon>
        <taxon>Fonticulaceae</taxon>
        <taxon>Fonticula</taxon>
    </lineage>
</organism>
<feature type="coiled-coil region" evidence="1">
    <location>
        <begin position="398"/>
        <end position="432"/>
    </location>
</feature>
<dbReference type="AlphaFoldDB" id="A0A058ZFT2"/>
<dbReference type="RefSeq" id="XP_009493911.1">
    <property type="nucleotide sequence ID" value="XM_009495636.1"/>
</dbReference>
<sequence length="933" mass="98141">MFSGSFSVLDTLSGIAQRMERSIDRALDIQEDAPSARPAPAPAPAPAAASTAALPPPHISSSGPMRPGPSGAASKLPTDGGPAAAADATVSAALDSVSAGATPPVHAQTPGSLSSPASPTGGSASESTLSTADSVAQASTPVDLDPLDPAKELADSEVDTSSNPASPSAVESSPDEDVEEVEPVAELLDPGSPTITATHVADRSNVSDLEPMPGPLKAPPSRSHHAPHSASVAEAVDRERAGLQRVLDSREAQIVRLTSQHQQLDDQLTETRARAAQLEEEVQHLRRQTVAAAAASTSGPCSREACADTRQDLALSQQAYEELQAEAMQLAEREAQLRQALATAAGQMKEHHARSRTSEAEIARLNQLLETRSDEVLGRLQADLQAERDRANTLATDHHQLTGQMQQYQTECQQLREAVDQAQQQATTQAARVLALEGEVGAQAAQIEDLLRELNLARESEAASRKLALQSRARAEALAATSARLQDQQHAHHPSSGVLSLGASPRPNLNSVFQGVLSGTGSGLPLLVTDSLASDPPLLLGESRDGASGMLGGTPSVATTADTPVSAGHRDRLVTPSTEQDSMIHLLQNQAAEARERADSLSLLLTQSQATCAALETRVRILTDSLSQLRSVSEAADPLLPGDTIAASRRGSDAQAPGDTSGSPLLDHLLSLDSPQTPSPRSRPQPLGAVGVPAPASLNNDMTSSSPSVAGHSSGLTAVHGRETFEREKHALLERIRILEEALVAHAQRSASSPADGPGDTDQDDIIQVLNSIRDAMEAHYRTLFGDGTHTTQDSHHLASRGGANNTRSQQPPPAPERHLLERLRVSQAAAQSAARARDAMAARLYEAEQQATARADESKQLRAELDRARADFAESQRQLFAAREEVQHLMEEFREFRDICRLNWEQLAGGGGGGGGDGDGLDSDGEESPMKG</sequence>
<feature type="region of interest" description="Disordered" evidence="2">
    <location>
        <begin position="908"/>
        <end position="933"/>
    </location>
</feature>
<feature type="compositionally biased region" description="Acidic residues" evidence="2">
    <location>
        <begin position="920"/>
        <end position="933"/>
    </location>
</feature>
<dbReference type="PANTHER" id="PTHR45615">
    <property type="entry name" value="MYOSIN HEAVY CHAIN, NON-MUSCLE"/>
    <property type="match status" value="1"/>
</dbReference>
<dbReference type="PANTHER" id="PTHR45615:SF66">
    <property type="entry name" value="CARD DOMAIN-CONTAINING PROTEIN"/>
    <property type="match status" value="1"/>
</dbReference>
<feature type="compositionally biased region" description="Polar residues" evidence="2">
    <location>
        <begin position="129"/>
        <end position="140"/>
    </location>
</feature>
<evidence type="ECO:0000256" key="2">
    <source>
        <dbReference type="SAM" id="MobiDB-lite"/>
    </source>
</evidence>
<feature type="region of interest" description="Disordered" evidence="2">
    <location>
        <begin position="640"/>
        <end position="715"/>
    </location>
</feature>
<evidence type="ECO:0000313" key="4">
    <source>
        <dbReference type="Proteomes" id="UP000030693"/>
    </source>
</evidence>